<evidence type="ECO:0000313" key="2">
    <source>
        <dbReference type="EMBL" id="MBM7557348.1"/>
    </source>
</evidence>
<dbReference type="RefSeq" id="WP_204702103.1">
    <property type="nucleotide sequence ID" value="NZ_JAFBDQ010000011.1"/>
</dbReference>
<evidence type="ECO:0000313" key="3">
    <source>
        <dbReference type="Proteomes" id="UP000774000"/>
    </source>
</evidence>
<feature type="transmembrane region" description="Helical" evidence="1">
    <location>
        <begin position="89"/>
        <end position="110"/>
    </location>
</feature>
<keyword evidence="3" id="KW-1185">Reference proteome</keyword>
<dbReference type="AlphaFoldDB" id="A0A939BPV6"/>
<keyword evidence="1" id="KW-0812">Transmembrane</keyword>
<keyword evidence="1" id="KW-1133">Transmembrane helix</keyword>
<comment type="caution">
    <text evidence="2">The sequence shown here is derived from an EMBL/GenBank/DDBJ whole genome shotgun (WGS) entry which is preliminary data.</text>
</comment>
<accession>A0A939BPV6</accession>
<keyword evidence="1" id="KW-0472">Membrane</keyword>
<protein>
    <submittedName>
        <fullName evidence="2">Membrane protein</fullName>
    </submittedName>
</protein>
<feature type="transmembrane region" description="Helical" evidence="1">
    <location>
        <begin position="49"/>
        <end position="77"/>
    </location>
</feature>
<evidence type="ECO:0000256" key="1">
    <source>
        <dbReference type="SAM" id="Phobius"/>
    </source>
</evidence>
<dbReference type="Pfam" id="PF04020">
    <property type="entry name" value="Phage_holin_4_2"/>
    <property type="match status" value="1"/>
</dbReference>
<name>A0A939BPV6_9FIRM</name>
<dbReference type="PANTHER" id="PTHR37309:SF1">
    <property type="entry name" value="SLR0284 PROTEIN"/>
    <property type="match status" value="1"/>
</dbReference>
<proteinExistence type="predicted"/>
<dbReference type="Proteomes" id="UP000774000">
    <property type="component" value="Unassembled WGS sequence"/>
</dbReference>
<organism evidence="2 3">
    <name type="scientific">Halanaerobacter jeridensis</name>
    <dbReference type="NCBI Taxonomy" id="706427"/>
    <lineage>
        <taxon>Bacteria</taxon>
        <taxon>Bacillati</taxon>
        <taxon>Bacillota</taxon>
        <taxon>Clostridia</taxon>
        <taxon>Halanaerobiales</taxon>
        <taxon>Halobacteroidaceae</taxon>
        <taxon>Halanaerobacter</taxon>
    </lineage>
</organism>
<dbReference type="EMBL" id="JAFBDQ010000011">
    <property type="protein sequence ID" value="MBM7557348.1"/>
    <property type="molecule type" value="Genomic_DNA"/>
</dbReference>
<dbReference type="PANTHER" id="PTHR37309">
    <property type="entry name" value="SLR0284 PROTEIN"/>
    <property type="match status" value="1"/>
</dbReference>
<dbReference type="InterPro" id="IPR007165">
    <property type="entry name" value="Phage_holin_4_2"/>
</dbReference>
<reference evidence="2" key="1">
    <citation type="submission" date="2021-01" db="EMBL/GenBank/DDBJ databases">
        <title>Genomic Encyclopedia of Type Strains, Phase IV (KMG-IV): sequencing the most valuable type-strain genomes for metagenomic binning, comparative biology and taxonomic classification.</title>
        <authorList>
            <person name="Goeker M."/>
        </authorList>
    </citation>
    <scope>NUCLEOTIDE SEQUENCE</scope>
    <source>
        <strain evidence="2">DSM 23230</strain>
    </source>
</reference>
<sequence>MKILLKFAITVLALLLTAQLLPGIAIDSISAGMWAALILGLVNTFLKPILTIFTFPLTVLTFGLFLFILNGILFLLAANLVAGFSVSGMFAAIIGSVVLSIINSLMSGVIDDD</sequence>
<gene>
    <name evidence="2" type="ORF">JOC47_002214</name>
</gene>